<dbReference type="GO" id="GO:0008453">
    <property type="term" value="F:alanine-glyoxylate transaminase activity"/>
    <property type="evidence" value="ECO:0007669"/>
    <property type="project" value="TreeGrafter"/>
</dbReference>
<keyword evidence="5 7" id="KW-0663">Pyridoxal phosphate</keyword>
<dbReference type="InterPro" id="IPR024169">
    <property type="entry name" value="SP_NH2Trfase/AEP_transaminase"/>
</dbReference>
<comment type="cofactor">
    <cofactor evidence="1 7">
        <name>pyridoxal 5'-phosphate</name>
        <dbReference type="ChEBI" id="CHEBI:597326"/>
    </cofactor>
</comment>
<dbReference type="AlphaFoldDB" id="A0A4Q9VXW3"/>
<keyword evidence="3 9" id="KW-0032">Aminotransferase</keyword>
<feature type="binding site" evidence="6">
    <location>
        <position position="344"/>
    </location>
    <ligand>
        <name>substrate</name>
    </ligand>
</feature>
<evidence type="ECO:0000256" key="2">
    <source>
        <dbReference type="ARBA" id="ARBA00009236"/>
    </source>
</evidence>
<evidence type="ECO:0000256" key="6">
    <source>
        <dbReference type="PIRSR" id="PIRSR000524-1"/>
    </source>
</evidence>
<evidence type="ECO:0000256" key="4">
    <source>
        <dbReference type="ARBA" id="ARBA00022679"/>
    </source>
</evidence>
<keyword evidence="4 9" id="KW-0808">Transferase</keyword>
<dbReference type="FunFam" id="3.90.1150.10:FF:000031">
    <property type="entry name" value="Serine--glyoxylate aminotransferase"/>
    <property type="match status" value="1"/>
</dbReference>
<dbReference type="InterPro" id="IPR015421">
    <property type="entry name" value="PyrdxlP-dep_Trfase_major"/>
</dbReference>
<dbReference type="PANTHER" id="PTHR21152:SF24">
    <property type="entry name" value="ALANINE--GLYOXYLATE AMINOTRANSFERASE 1"/>
    <property type="match status" value="1"/>
</dbReference>
<sequence>MRYAPSDSPVLTLTTGPVDAYPAVLRGLASPVLYDYDPLFLATYQRVCEKLAPLVKSQTVPVLLHGEPVLALEAAAASLIGRDDVVLNLVSGVYAKGFEGRAGRSSAEIVELAVPYDQVIDPAAVAEALAARPDVTVVAACHHDTPSGTINPIAEIGAVVARHGALFLVDTVSSFGGMAIDAESAHADLFVTGPNKCLGCPPGLSILGVSERAWAKMEANPSAPRASILSILDWRDAWRADRPFPFTPSVAEVNGLEAAIDLYVTEGPEKVWARHALTARACRAGILAMGLALWPADVAFASPTTTAVRTPEGIDEAALRGEVRARYGVVLSSGRGATAGRLTRIGHMGPTAQPIHAVVAVAAFGGALTALGHRVDVGAGVAAALAVIDADRDGD</sequence>
<comment type="caution">
    <text evidence="9">The sequence shown here is derived from an EMBL/GenBank/DDBJ whole genome shotgun (WGS) entry which is preliminary data.</text>
</comment>
<dbReference type="RefSeq" id="WP_131305007.1">
    <property type="nucleotide sequence ID" value="NZ_SJFN01000001.1"/>
</dbReference>
<dbReference type="InterPro" id="IPR015422">
    <property type="entry name" value="PyrdxlP-dep_Trfase_small"/>
</dbReference>
<gene>
    <name evidence="9" type="ORF">EYW49_01025</name>
</gene>
<feature type="modified residue" description="N6-(pyridoxal phosphate)lysine" evidence="7">
    <location>
        <position position="196"/>
    </location>
</feature>
<dbReference type="InterPro" id="IPR000192">
    <property type="entry name" value="Aminotrans_V_dom"/>
</dbReference>
<evidence type="ECO:0000259" key="8">
    <source>
        <dbReference type="Pfam" id="PF00266"/>
    </source>
</evidence>
<proteinExistence type="inferred from homology"/>
<accession>A0A4Q9VXW3</accession>
<reference evidence="9 10" key="1">
    <citation type="submission" date="2019-02" db="EMBL/GenBank/DDBJ databases">
        <title>Siculibacillus lacustris gen. nov., sp. nov., a new rosette-forming bacterium isolated from a freshwater crater lake (Lake St. Ana, Romania).</title>
        <authorList>
            <person name="Felfoldi T."/>
            <person name="Marton Z."/>
            <person name="Szabo A."/>
            <person name="Mentes A."/>
            <person name="Boka K."/>
            <person name="Marialigeti K."/>
            <person name="Mathe I."/>
            <person name="Koncz M."/>
            <person name="Schumann P."/>
            <person name="Toth E."/>
        </authorList>
    </citation>
    <scope>NUCLEOTIDE SEQUENCE [LARGE SCALE GENOMIC DNA]</scope>
    <source>
        <strain evidence="9 10">SA-279</strain>
    </source>
</reference>
<dbReference type="NCBIfam" id="NF046070">
    <property type="entry name" value="PyrdoxPyrvTramin"/>
    <property type="match status" value="1"/>
</dbReference>
<evidence type="ECO:0000256" key="7">
    <source>
        <dbReference type="PIRSR" id="PIRSR000524-50"/>
    </source>
</evidence>
<dbReference type="GO" id="GO:0019265">
    <property type="term" value="P:glycine biosynthetic process, by transamination of glyoxylate"/>
    <property type="evidence" value="ECO:0007669"/>
    <property type="project" value="TreeGrafter"/>
</dbReference>
<dbReference type="PIRSF" id="PIRSF000524">
    <property type="entry name" value="SPT"/>
    <property type="match status" value="1"/>
</dbReference>
<dbReference type="PANTHER" id="PTHR21152">
    <property type="entry name" value="AMINOTRANSFERASE CLASS V"/>
    <property type="match status" value="1"/>
</dbReference>
<evidence type="ECO:0000313" key="9">
    <source>
        <dbReference type="EMBL" id="TBW41337.1"/>
    </source>
</evidence>
<dbReference type="Gene3D" id="3.40.640.10">
    <property type="entry name" value="Type I PLP-dependent aspartate aminotransferase-like (Major domain)"/>
    <property type="match status" value="1"/>
</dbReference>
<name>A0A4Q9VXW3_9HYPH</name>
<keyword evidence="10" id="KW-1185">Reference proteome</keyword>
<dbReference type="SUPFAM" id="SSF53383">
    <property type="entry name" value="PLP-dependent transferases"/>
    <property type="match status" value="1"/>
</dbReference>
<dbReference type="GO" id="GO:0004760">
    <property type="term" value="F:L-serine-pyruvate transaminase activity"/>
    <property type="evidence" value="ECO:0007669"/>
    <property type="project" value="TreeGrafter"/>
</dbReference>
<dbReference type="Gene3D" id="3.90.1150.10">
    <property type="entry name" value="Aspartate Aminotransferase, domain 1"/>
    <property type="match status" value="1"/>
</dbReference>
<dbReference type="Pfam" id="PF00266">
    <property type="entry name" value="Aminotran_5"/>
    <property type="match status" value="1"/>
</dbReference>
<organism evidence="9 10">
    <name type="scientific">Siculibacillus lacustris</name>
    <dbReference type="NCBI Taxonomy" id="1549641"/>
    <lineage>
        <taxon>Bacteria</taxon>
        <taxon>Pseudomonadati</taxon>
        <taxon>Pseudomonadota</taxon>
        <taxon>Alphaproteobacteria</taxon>
        <taxon>Hyphomicrobiales</taxon>
        <taxon>Ancalomicrobiaceae</taxon>
        <taxon>Siculibacillus</taxon>
    </lineage>
</organism>
<evidence type="ECO:0000256" key="1">
    <source>
        <dbReference type="ARBA" id="ARBA00001933"/>
    </source>
</evidence>
<feature type="domain" description="Aminotransferase class V" evidence="8">
    <location>
        <begin position="104"/>
        <end position="338"/>
    </location>
</feature>
<evidence type="ECO:0000256" key="5">
    <source>
        <dbReference type="ARBA" id="ARBA00022898"/>
    </source>
</evidence>
<evidence type="ECO:0000256" key="3">
    <source>
        <dbReference type="ARBA" id="ARBA00022576"/>
    </source>
</evidence>
<dbReference type="Proteomes" id="UP000292781">
    <property type="component" value="Unassembled WGS sequence"/>
</dbReference>
<dbReference type="OrthoDB" id="389074at2"/>
<comment type="similarity">
    <text evidence="2">Belongs to the class-V pyridoxal-phosphate-dependent aminotransferase family.</text>
</comment>
<evidence type="ECO:0000313" key="10">
    <source>
        <dbReference type="Proteomes" id="UP000292781"/>
    </source>
</evidence>
<dbReference type="EMBL" id="SJFN01000001">
    <property type="protein sequence ID" value="TBW41337.1"/>
    <property type="molecule type" value="Genomic_DNA"/>
</dbReference>
<protein>
    <submittedName>
        <fullName evidence="9">Alanine--glyoxylate aminotransferase family protein</fullName>
    </submittedName>
</protein>
<dbReference type="InterPro" id="IPR015424">
    <property type="entry name" value="PyrdxlP-dep_Trfase"/>
</dbReference>